<evidence type="ECO:0000256" key="4">
    <source>
        <dbReference type="PROSITE-ProRule" id="PRU00175"/>
    </source>
</evidence>
<feature type="compositionally biased region" description="Acidic residues" evidence="5">
    <location>
        <begin position="375"/>
        <end position="385"/>
    </location>
</feature>
<feature type="transmembrane region" description="Helical" evidence="6">
    <location>
        <begin position="981"/>
        <end position="1003"/>
    </location>
</feature>
<dbReference type="AlphaFoldDB" id="A0A9P6ABA0"/>
<feature type="region of interest" description="Disordered" evidence="5">
    <location>
        <begin position="1141"/>
        <end position="1168"/>
    </location>
</feature>
<feature type="region of interest" description="Disordered" evidence="5">
    <location>
        <begin position="129"/>
        <end position="265"/>
    </location>
</feature>
<keyword evidence="1" id="KW-0479">Metal-binding</keyword>
<keyword evidence="6" id="KW-0472">Membrane</keyword>
<organism evidence="8 9">
    <name type="scientific">Pleurotus eryngii</name>
    <name type="common">Boletus of the steppes</name>
    <dbReference type="NCBI Taxonomy" id="5323"/>
    <lineage>
        <taxon>Eukaryota</taxon>
        <taxon>Fungi</taxon>
        <taxon>Dikarya</taxon>
        <taxon>Basidiomycota</taxon>
        <taxon>Agaricomycotina</taxon>
        <taxon>Agaricomycetes</taxon>
        <taxon>Agaricomycetidae</taxon>
        <taxon>Agaricales</taxon>
        <taxon>Pleurotineae</taxon>
        <taxon>Pleurotaceae</taxon>
        <taxon>Pleurotus</taxon>
    </lineage>
</organism>
<feature type="compositionally biased region" description="Basic and acidic residues" evidence="5">
    <location>
        <begin position="364"/>
        <end position="373"/>
    </location>
</feature>
<feature type="compositionally biased region" description="Polar residues" evidence="5">
    <location>
        <begin position="877"/>
        <end position="886"/>
    </location>
</feature>
<keyword evidence="3" id="KW-0862">Zinc</keyword>
<dbReference type="InterPro" id="IPR053238">
    <property type="entry name" value="RING-H2_zinc_finger"/>
</dbReference>
<feature type="region of interest" description="Disordered" evidence="5">
    <location>
        <begin position="1"/>
        <end position="23"/>
    </location>
</feature>
<sequence length="1257" mass="142557">MASPVASSSTTPPLRVLSGSSPGLLDPSQRARLLRGSNGQLIFATHDARAASAHFDVDDRIVIEISSSGYCRWRFVPKARLEDGVVDEGTWPRVVNICGELYELSHDQWDIYKLDPEYDCYVPASPEIPMITRKPPIREPTALPPTPEKQNGKRRSSPSSERLSKRAFVEEAESSSENEDDMVVDDPPPPPRRSRSRSASAGVRNPGGQRLREMIQENRKVRREKTDHRTEKLSHLQNLTDTPAPKTPSPKRSTTAPPSETKAKRKVEFLYNSIRATREDPDYTEPLEEDRNAYNYATNVNSKRTRTVSPVAAKRKLEMKRLDREKAKRERREAELEQRRRARDQQIMESVMADIQDPPSTNGTHHENGHGEQNEAADEEDSIDDEEVARLASIEESRRKLAELEADRPLWEAEAKRKQQEQAQAEEERRLAEARRRAAEAKRTEEEQKARAQRAAEERRQAEALRRQRAEAEARRERERRQRQQRWSAGPWTIQRALERCKVLSDAFDEAKYTRSSPLTFEDIPWPVLHPPMTFRAEDIEWQDVEKFFHQVKLHMKPQDYKPFVVKCHRRFHPDRWRSRGLLNSIEDETDRNCLEVAANTVAQALTPLWRELKPVVLRHKSPRVDCDTYPISGVNFTPLELPRARPRPLLSPSTMNNSSQMSTEARNADTVAGLRRVRSMGDLQPPRTSRRHHRDRIRHSQHPLGLSDARRDQILNRSTIGSPSSVTPLDASNAAATVDGMWIPPPLMMQQMEEAQAHHRGATNLLNQPQRQHNLSWYSKIMAFFGYGRGASHSRRLLVSLLWNLALGFAQARLVRGDRGTLGRLSKYGKSNDAGAHRMESMLSSSRVALACVLTYWGWKRDREGPTLNDAEAANTEPSMNQTNADLRRQPAPPPMSRPSRNSTVDGRNPRDPPPPPIRPILYTRLSLLSSLLTLSWFLTAHILEYTSINTCRFSSPHLWWLVFGILCLMYIMVLEVVLIGFVVFVIAPILFLCWNILLMCLGRHPLQNPSLIKPEIGKLPKSVVDRIPLVMYIPPSPEDSKSPITVPEAVHAYPPKSTVKPSTPSRRFRFLRISRKKQTMSRSEKGEGGDDVKSPSGKGAEDPPMWENQWEQCEYPFVKLEGNRAACAICLMDFEEPKRVQSGNEGKPSDEGKTDSLTGEPPVTDADTTLVELSTGVQEIGVESPSSESDEDKLRLTDAGEGAQPLRLLACGHVFHKTCLDPWLIDVSGRCPVCQRAVEIPAQSKKKNNGNRSHS</sequence>
<feature type="transmembrane region" description="Helical" evidence="6">
    <location>
        <begin position="959"/>
        <end position="975"/>
    </location>
</feature>
<dbReference type="Pfam" id="PF13639">
    <property type="entry name" value="zf-RING_2"/>
    <property type="match status" value="1"/>
</dbReference>
<dbReference type="CDD" id="cd16448">
    <property type="entry name" value="RING-H2"/>
    <property type="match status" value="1"/>
</dbReference>
<name>A0A9P6ABA0_PLEER</name>
<dbReference type="EMBL" id="MU154523">
    <property type="protein sequence ID" value="KAF9501479.1"/>
    <property type="molecule type" value="Genomic_DNA"/>
</dbReference>
<feature type="compositionally biased region" description="Basic and acidic residues" evidence="5">
    <location>
        <begin position="1084"/>
        <end position="1095"/>
    </location>
</feature>
<keyword evidence="2 4" id="KW-0863">Zinc-finger</keyword>
<feature type="region of interest" description="Disordered" evidence="5">
    <location>
        <begin position="413"/>
        <end position="486"/>
    </location>
</feature>
<feature type="compositionally biased region" description="Basic and acidic residues" evidence="5">
    <location>
        <begin position="413"/>
        <end position="482"/>
    </location>
</feature>
<evidence type="ECO:0000259" key="7">
    <source>
        <dbReference type="PROSITE" id="PS50089"/>
    </source>
</evidence>
<reference evidence="8" key="1">
    <citation type="submission" date="2020-11" db="EMBL/GenBank/DDBJ databases">
        <authorList>
            <consortium name="DOE Joint Genome Institute"/>
            <person name="Ahrendt S."/>
            <person name="Riley R."/>
            <person name="Andreopoulos W."/>
            <person name="Labutti K."/>
            <person name="Pangilinan J."/>
            <person name="Ruiz-Duenas F.J."/>
            <person name="Barrasa J.M."/>
            <person name="Sanchez-Garcia M."/>
            <person name="Camarero S."/>
            <person name="Miyauchi S."/>
            <person name="Serrano A."/>
            <person name="Linde D."/>
            <person name="Babiker R."/>
            <person name="Drula E."/>
            <person name="Ayuso-Fernandez I."/>
            <person name="Pacheco R."/>
            <person name="Padilla G."/>
            <person name="Ferreira P."/>
            <person name="Barriuso J."/>
            <person name="Kellner H."/>
            <person name="Castanera R."/>
            <person name="Alfaro M."/>
            <person name="Ramirez L."/>
            <person name="Pisabarro A.G."/>
            <person name="Kuo A."/>
            <person name="Tritt A."/>
            <person name="Lipzen A."/>
            <person name="He G."/>
            <person name="Yan M."/>
            <person name="Ng V."/>
            <person name="Cullen D."/>
            <person name="Martin F."/>
            <person name="Rosso M.-N."/>
            <person name="Henrissat B."/>
            <person name="Hibbett D."/>
            <person name="Martinez A.T."/>
            <person name="Grigoriev I.V."/>
        </authorList>
    </citation>
    <scope>NUCLEOTIDE SEQUENCE</scope>
    <source>
        <strain evidence="8">ATCC 90797</strain>
    </source>
</reference>
<evidence type="ECO:0000256" key="1">
    <source>
        <dbReference type="ARBA" id="ARBA00022723"/>
    </source>
</evidence>
<dbReference type="PROSITE" id="PS50089">
    <property type="entry name" value="ZF_RING_2"/>
    <property type="match status" value="1"/>
</dbReference>
<dbReference type="SUPFAM" id="SSF57850">
    <property type="entry name" value="RING/U-box"/>
    <property type="match status" value="1"/>
</dbReference>
<feature type="region of interest" description="Disordered" evidence="5">
    <location>
        <begin position="1078"/>
        <end position="1109"/>
    </location>
</feature>
<feature type="region of interest" description="Disordered" evidence="5">
    <location>
        <begin position="280"/>
        <end position="385"/>
    </location>
</feature>
<feature type="compositionally biased region" description="Basic and acidic residues" evidence="5">
    <location>
        <begin position="315"/>
        <end position="346"/>
    </location>
</feature>
<dbReference type="PANTHER" id="PTHR14155">
    <property type="entry name" value="RING FINGER DOMAIN-CONTAINING"/>
    <property type="match status" value="1"/>
</dbReference>
<evidence type="ECO:0000313" key="9">
    <source>
        <dbReference type="Proteomes" id="UP000807025"/>
    </source>
</evidence>
<dbReference type="GO" id="GO:0008270">
    <property type="term" value="F:zinc ion binding"/>
    <property type="evidence" value="ECO:0007669"/>
    <property type="project" value="UniProtKB-KW"/>
</dbReference>
<evidence type="ECO:0000256" key="2">
    <source>
        <dbReference type="ARBA" id="ARBA00022771"/>
    </source>
</evidence>
<dbReference type="PANTHER" id="PTHR14155:SF627">
    <property type="entry name" value="OS06G0192800 PROTEIN"/>
    <property type="match status" value="1"/>
</dbReference>
<dbReference type="Proteomes" id="UP000807025">
    <property type="component" value="Unassembled WGS sequence"/>
</dbReference>
<proteinExistence type="predicted"/>
<feature type="region of interest" description="Disordered" evidence="5">
    <location>
        <begin position="868"/>
        <end position="918"/>
    </location>
</feature>
<dbReference type="InterPro" id="IPR001841">
    <property type="entry name" value="Znf_RING"/>
</dbReference>
<dbReference type="OrthoDB" id="8062037at2759"/>
<gene>
    <name evidence="8" type="ORF">BDN71DRAFT_1492155</name>
</gene>
<protein>
    <recommendedName>
        <fullName evidence="7">RING-type domain-containing protein</fullName>
    </recommendedName>
</protein>
<comment type="caution">
    <text evidence="8">The sequence shown here is derived from an EMBL/GenBank/DDBJ whole genome shotgun (WGS) entry which is preliminary data.</text>
</comment>
<feature type="region of interest" description="Disordered" evidence="5">
    <location>
        <begin position="680"/>
        <end position="712"/>
    </location>
</feature>
<evidence type="ECO:0000256" key="3">
    <source>
        <dbReference type="ARBA" id="ARBA00022833"/>
    </source>
</evidence>
<feature type="compositionally biased region" description="Acidic residues" evidence="5">
    <location>
        <begin position="170"/>
        <end position="184"/>
    </location>
</feature>
<evidence type="ECO:0000256" key="6">
    <source>
        <dbReference type="SAM" id="Phobius"/>
    </source>
</evidence>
<keyword evidence="9" id="KW-1185">Reference proteome</keyword>
<accession>A0A9P6ABA0</accession>
<feature type="compositionally biased region" description="Basic and acidic residues" evidence="5">
    <location>
        <begin position="210"/>
        <end position="234"/>
    </location>
</feature>
<evidence type="ECO:0000313" key="8">
    <source>
        <dbReference type="EMBL" id="KAF9501479.1"/>
    </source>
</evidence>
<dbReference type="InterPro" id="IPR013083">
    <property type="entry name" value="Znf_RING/FYVE/PHD"/>
</dbReference>
<evidence type="ECO:0000256" key="5">
    <source>
        <dbReference type="SAM" id="MobiDB-lite"/>
    </source>
</evidence>
<keyword evidence="6" id="KW-0812">Transmembrane</keyword>
<dbReference type="Gene3D" id="3.30.40.10">
    <property type="entry name" value="Zinc/RING finger domain, C3HC4 (zinc finger)"/>
    <property type="match status" value="1"/>
</dbReference>
<feature type="domain" description="RING-type" evidence="7">
    <location>
        <begin position="1213"/>
        <end position="1237"/>
    </location>
</feature>
<feature type="compositionally biased region" description="Basic residues" evidence="5">
    <location>
        <begin position="689"/>
        <end position="702"/>
    </location>
</feature>
<dbReference type="SMART" id="SM00184">
    <property type="entry name" value="RING"/>
    <property type="match status" value="1"/>
</dbReference>
<keyword evidence="6" id="KW-1133">Transmembrane helix</keyword>